<accession>A0A2H4SQV4</accession>
<evidence type="ECO:0000313" key="1">
    <source>
        <dbReference type="EMBL" id="ATY65489.1"/>
    </source>
</evidence>
<dbReference type="EMBL" id="CP023326">
    <property type="protein sequence ID" value="ATY65489.1"/>
    <property type="molecule type" value="Genomic_DNA"/>
</dbReference>
<dbReference type="VEuPathDB" id="FungiDB:CCM_00697"/>
<name>A0A2H4SQV4_CORMI</name>
<dbReference type="VEuPathDB" id="FungiDB:A9K55_001453"/>
<dbReference type="InterPro" id="IPR027417">
    <property type="entry name" value="P-loop_NTPase"/>
</dbReference>
<sequence length="142" mass="15326">MPGLSSSVSAVTVAEYSFPTRTRAFSSTTTFSVTAMTRVSSLLAEPRRISSSMAAVVSNRASWASGSDTRGKVSYEYQIIAEYLPLTLLVAATFFDRIQGQCSQPPGRVTLVGLGGIGKSQLALEYVYRATEKQKDLWSEGL</sequence>
<dbReference type="Gene3D" id="3.40.50.300">
    <property type="entry name" value="P-loop containing nucleotide triphosphate hydrolases"/>
    <property type="match status" value="1"/>
</dbReference>
<dbReference type="AlphaFoldDB" id="A0A2H4SQV4"/>
<proteinExistence type="predicted"/>
<protein>
    <recommendedName>
        <fullName evidence="3">NB-ARC domain-containing protein</fullName>
    </recommendedName>
</protein>
<dbReference type="Proteomes" id="UP000323067">
    <property type="component" value="Chromosome iii"/>
</dbReference>
<evidence type="ECO:0008006" key="3">
    <source>
        <dbReference type="Google" id="ProtNLM"/>
    </source>
</evidence>
<organism evidence="1 2">
    <name type="scientific">Cordyceps militaris</name>
    <name type="common">Caterpillar fungus</name>
    <name type="synonym">Clavaria militaris</name>
    <dbReference type="NCBI Taxonomy" id="73501"/>
    <lineage>
        <taxon>Eukaryota</taxon>
        <taxon>Fungi</taxon>
        <taxon>Dikarya</taxon>
        <taxon>Ascomycota</taxon>
        <taxon>Pezizomycotina</taxon>
        <taxon>Sordariomycetes</taxon>
        <taxon>Hypocreomycetidae</taxon>
        <taxon>Hypocreales</taxon>
        <taxon>Cordycipitaceae</taxon>
        <taxon>Cordyceps</taxon>
    </lineage>
</organism>
<evidence type="ECO:0000313" key="2">
    <source>
        <dbReference type="Proteomes" id="UP000323067"/>
    </source>
</evidence>
<gene>
    <name evidence="1" type="ORF">A9K55_001453</name>
</gene>
<reference evidence="1 2" key="1">
    <citation type="journal article" date="2017" name="BMC Genomics">
        <title>Chromosome level assembly and secondary metabolite potential of the parasitic fungus Cordyceps militaris.</title>
        <authorList>
            <person name="Kramer G.J."/>
            <person name="Nodwell J.R."/>
        </authorList>
    </citation>
    <scope>NUCLEOTIDE SEQUENCE [LARGE SCALE GENOMIC DNA]</scope>
    <source>
        <strain evidence="1 2">ATCC 34164</strain>
    </source>
</reference>